<reference evidence="2" key="1">
    <citation type="submission" date="2025-08" db="UniProtKB">
        <authorList>
            <consortium name="RefSeq"/>
        </authorList>
    </citation>
    <scope>IDENTIFICATION</scope>
    <source>
        <strain evidence="2">Tuebingen</strain>
        <tissue evidence="2">Fibroblasts and whole tissue</tissue>
    </source>
</reference>
<protein>
    <submittedName>
        <fullName evidence="2">SLAM family member 9-like isoform X2</fullName>
    </submittedName>
</protein>
<keyword evidence="1" id="KW-1185">Reference proteome</keyword>
<sequence length="257" mass="29374">MMINHHLKFLLFSLIFKTGFSAEISVFVLTGDSVELDIQTKLPEFEELTWIYNKLESIVKYYSKFNIVNSYPAYNNRAILNETTFSLILENMQKKDSGLYTARINGQIINDIVTYRISVLDAVKAPVLTVNSVMFSSNSCTVNFTCRTQDLVINSNYQNNTCSQEEVTSQENNTLILSCSEELIMCNYSNPVSWKKDETKIKQLCVNKENEETKAKPTLLWLYVLIAAIVMLILVGIGIVIHRHTRKTGSRNEDNQL</sequence>
<organism evidence="1 2">
    <name type="scientific">Danio rerio</name>
    <name type="common">Zebrafish</name>
    <name type="synonym">Brachydanio rerio</name>
    <dbReference type="NCBI Taxonomy" id="7955"/>
    <lineage>
        <taxon>Eukaryota</taxon>
        <taxon>Metazoa</taxon>
        <taxon>Chordata</taxon>
        <taxon>Craniata</taxon>
        <taxon>Vertebrata</taxon>
        <taxon>Euteleostomi</taxon>
        <taxon>Actinopterygii</taxon>
        <taxon>Neopterygii</taxon>
        <taxon>Teleostei</taxon>
        <taxon>Ostariophysi</taxon>
        <taxon>Cypriniformes</taxon>
        <taxon>Danionidae</taxon>
        <taxon>Danioninae</taxon>
        <taxon>Danio</taxon>
    </lineage>
</organism>
<evidence type="ECO:0000313" key="2">
    <source>
        <dbReference type="RefSeq" id="XP_073786905.1"/>
    </source>
</evidence>
<name>A0AC58HY32_DANRE</name>
<dbReference type="RefSeq" id="XP_073786905.1">
    <property type="nucleotide sequence ID" value="XM_073930804.1"/>
</dbReference>
<proteinExistence type="predicted"/>
<accession>A0AC58HY32</accession>
<gene>
    <name evidence="2" type="primary">LOC141378915</name>
</gene>
<evidence type="ECO:0000313" key="1">
    <source>
        <dbReference type="Proteomes" id="UP000000437"/>
    </source>
</evidence>
<dbReference type="Proteomes" id="UP000000437">
    <property type="component" value="Chromosome 2"/>
</dbReference>